<dbReference type="EMBL" id="JBDJNQ010000011">
    <property type="protein sequence ID" value="MEN5379624.1"/>
    <property type="molecule type" value="Genomic_DNA"/>
</dbReference>
<evidence type="ECO:0000313" key="2">
    <source>
        <dbReference type="Proteomes" id="UP001409291"/>
    </source>
</evidence>
<dbReference type="SUPFAM" id="SSF56978">
    <property type="entry name" value="Perfringolysin"/>
    <property type="match status" value="1"/>
</dbReference>
<dbReference type="Pfam" id="PF01289">
    <property type="entry name" value="Thiol_cytolysin"/>
    <property type="match status" value="1"/>
</dbReference>
<evidence type="ECO:0000313" key="1">
    <source>
        <dbReference type="EMBL" id="MEN5379624.1"/>
    </source>
</evidence>
<dbReference type="InterPro" id="IPR001869">
    <property type="entry name" value="Thiol_cytolysin"/>
</dbReference>
<keyword evidence="2" id="KW-1185">Reference proteome</keyword>
<reference evidence="1 2" key="1">
    <citation type="submission" date="2024-04" db="EMBL/GenBank/DDBJ databases">
        <title>WGS of bacteria from Torrens River.</title>
        <authorList>
            <person name="Wyrsch E.R."/>
            <person name="Drigo B."/>
        </authorList>
    </citation>
    <scope>NUCLEOTIDE SEQUENCE [LARGE SCALE GENOMIC DNA]</scope>
    <source>
        <strain evidence="1 2">TWI391</strain>
    </source>
</reference>
<dbReference type="Proteomes" id="UP001409291">
    <property type="component" value="Unassembled WGS sequence"/>
</dbReference>
<dbReference type="RefSeq" id="WP_346582474.1">
    <property type="nucleotide sequence ID" value="NZ_JBDJNQ010000011.1"/>
</dbReference>
<protein>
    <submittedName>
        <fullName evidence="1">Thiol-activated cytolysin family protein</fullName>
    </submittedName>
</protein>
<accession>A0ABV0BYH1</accession>
<dbReference type="Gene3D" id="3.40.30.40">
    <property type="entry name" value="Perfringolysin"/>
    <property type="match status" value="1"/>
</dbReference>
<gene>
    <name evidence="1" type="ORF">ABE541_20315</name>
</gene>
<dbReference type="InterPro" id="IPR036359">
    <property type="entry name" value="Thiol_cytolysin_sf"/>
</dbReference>
<comment type="caution">
    <text evidence="1">The sequence shown here is derived from an EMBL/GenBank/DDBJ whole genome shotgun (WGS) entry which is preliminary data.</text>
</comment>
<name>A0ABV0BYH1_9SPHI</name>
<organism evidence="1 2">
    <name type="scientific">Sphingobacterium kitahiroshimense</name>
    <dbReference type="NCBI Taxonomy" id="470446"/>
    <lineage>
        <taxon>Bacteria</taxon>
        <taxon>Pseudomonadati</taxon>
        <taxon>Bacteroidota</taxon>
        <taxon>Sphingobacteriia</taxon>
        <taxon>Sphingobacteriales</taxon>
        <taxon>Sphingobacteriaceae</taxon>
        <taxon>Sphingobacterium</taxon>
    </lineage>
</organism>
<sequence length="291" mass="32433">MMKYFPLQIIFSFIGIMLSIFVFAQNEKSTIITAKSPDQLYLGAVLQESLINAKTHDVLDVIQDDIVVSFGGIKLKSKIIRSEKAAFYNVIEEAQQIANSVPHSENSFSFSIKDLKSYGDVAHYFGQKIDVSDWFSVSDPIEKPQTLLAVNMERVAFTAEMDLPAEGTFKTNNAVLDRFNSTDLIYVNTLSFGRRAIVLVESNLDASQVKNALSAILKRKELSNQEKGILANCTFRVALLGSQDVIAVESSRILEEVLDYIDAKKDFSSHGLPISFGAAYLRNNQIFSNSY</sequence>
<proteinExistence type="predicted"/>